<dbReference type="RefSeq" id="XP_049181746.1">
    <property type="nucleotide sequence ID" value="XM_049322321.1"/>
</dbReference>
<evidence type="ECO:0000256" key="2">
    <source>
        <dbReference type="ARBA" id="ARBA00008968"/>
    </source>
</evidence>
<keyword evidence="4" id="KW-0472">Membrane</keyword>
<comment type="function">
    <text evidence="4">Required for multiple vacuole delivery pathways including the cytoplasm to vacuole transport (Cvt), autophagy, pexophagy and endocytosis.</text>
</comment>
<keyword evidence="4" id="KW-0967">Endosome</keyword>
<dbReference type="GeneID" id="73378837"/>
<dbReference type="GO" id="GO:0000329">
    <property type="term" value="C:fungal-type vacuole membrane"/>
    <property type="evidence" value="ECO:0007669"/>
    <property type="project" value="TreeGrafter"/>
</dbReference>
<comment type="subcellular location">
    <subcellularLocation>
        <location evidence="4">Endosome</location>
        <location evidence="4">Multivesicular body membrane</location>
        <topology evidence="4">Peripheral membrane protein</topology>
    </subcellularLocation>
    <subcellularLocation>
        <location evidence="1 4">Prevacuolar compartment membrane</location>
        <topology evidence="1 4">Peripheral membrane protein</topology>
    </subcellularLocation>
    <subcellularLocation>
        <location evidence="4">Vacuole membrane</location>
        <topology evidence="4">Peripheral membrane protein</topology>
    </subcellularLocation>
</comment>
<dbReference type="PRINTS" id="PR01546">
    <property type="entry name" value="YEAST73DUF"/>
</dbReference>
<dbReference type="AlphaFoldDB" id="A0AAI9T0L1"/>
<dbReference type="PANTHER" id="PTHR13027:SF7">
    <property type="entry name" value="VACUOLAR FUSION PROTEIN MON1 HOMOLOG"/>
    <property type="match status" value="1"/>
</dbReference>
<dbReference type="GO" id="GO:0006623">
    <property type="term" value="P:protein targeting to vacuole"/>
    <property type="evidence" value="ECO:0007669"/>
    <property type="project" value="UniProtKB-UniRule"/>
</dbReference>
<feature type="domain" description="FUZ/MON1/HPS1 third Longin" evidence="8">
    <location>
        <begin position="434"/>
        <end position="537"/>
    </location>
</feature>
<accession>A0AAI9T0L1</accession>
<dbReference type="GO" id="GO:0032585">
    <property type="term" value="C:multivesicular body membrane"/>
    <property type="evidence" value="ECO:0007669"/>
    <property type="project" value="UniProtKB-SubCell"/>
</dbReference>
<dbReference type="Pfam" id="PF19038">
    <property type="entry name" value="Fuz_longin_3"/>
    <property type="match status" value="1"/>
</dbReference>
<keyword evidence="4" id="KW-0653">Protein transport</keyword>
<evidence type="ECO:0000259" key="7">
    <source>
        <dbReference type="Pfam" id="PF19037"/>
    </source>
</evidence>
<evidence type="ECO:0000313" key="10">
    <source>
        <dbReference type="Proteomes" id="UP001202479"/>
    </source>
</evidence>
<keyword evidence="10" id="KW-1185">Reference proteome</keyword>
<feature type="compositionally biased region" description="Polar residues" evidence="5">
    <location>
        <begin position="8"/>
        <end position="29"/>
    </location>
</feature>
<dbReference type="GO" id="GO:0006914">
    <property type="term" value="P:autophagy"/>
    <property type="evidence" value="ECO:0007669"/>
    <property type="project" value="UniProtKB-UniRule"/>
</dbReference>
<dbReference type="EMBL" id="JAHUZD010000026">
    <property type="protein sequence ID" value="KAI3406001.2"/>
    <property type="molecule type" value="Genomic_DNA"/>
</dbReference>
<dbReference type="Pfam" id="PF19037">
    <property type="entry name" value="Fuz_longin_2"/>
    <property type="match status" value="1"/>
</dbReference>
<dbReference type="InterPro" id="IPR043972">
    <property type="entry name" value="FUZ/MON1/HPS1_longin_1"/>
</dbReference>
<dbReference type="InterPro" id="IPR043971">
    <property type="entry name" value="FUZ/MON1/HPS1_longin_2"/>
</dbReference>
<dbReference type="PANTHER" id="PTHR13027">
    <property type="entry name" value="SAND PROTEIN-RELATED"/>
    <property type="match status" value="1"/>
</dbReference>
<evidence type="ECO:0000256" key="4">
    <source>
        <dbReference type="RuleBase" id="RU367048"/>
    </source>
</evidence>
<keyword evidence="4" id="KW-0813">Transport</keyword>
<dbReference type="Pfam" id="PF19036">
    <property type="entry name" value="Fuz_longin_1"/>
    <property type="match status" value="1"/>
</dbReference>
<organism evidence="9 10">
    <name type="scientific">Candida oxycetoniae</name>
    <dbReference type="NCBI Taxonomy" id="497107"/>
    <lineage>
        <taxon>Eukaryota</taxon>
        <taxon>Fungi</taxon>
        <taxon>Dikarya</taxon>
        <taxon>Ascomycota</taxon>
        <taxon>Saccharomycotina</taxon>
        <taxon>Pichiomycetes</taxon>
        <taxon>Debaryomycetaceae</taxon>
        <taxon>Candida/Lodderomyces clade</taxon>
        <taxon>Candida</taxon>
    </lineage>
</organism>
<feature type="region of interest" description="Disordered" evidence="5">
    <location>
        <begin position="1"/>
        <end position="29"/>
    </location>
</feature>
<name>A0AAI9T0L1_9ASCO</name>
<evidence type="ECO:0000259" key="6">
    <source>
        <dbReference type="Pfam" id="PF19036"/>
    </source>
</evidence>
<evidence type="ECO:0000313" key="9">
    <source>
        <dbReference type="EMBL" id="KAI3406001.2"/>
    </source>
</evidence>
<sequence length="544" mass="62376">MERPRFSKISTKSSSLLPTVSKTTASSTNDATTISTAAVNFETQSIRGGDSLSIHSGDTDTSLEINLSDIEEISNLPESVRRRAQQLNTNTQLSTDICYQDLYPNPDNINNKSYFEKCIAISKSNDSTQFHNKLKQVFIFSTAGKPIYSLNGSDELILGYMGILTTIISTFQEDLHQDLQIIDLGNKVKVVALNKAPIILIAISKLRHETDKLIVAQLQVLYTYLLSVLSKPIIDKNFHNRLNYDLRRILSPLDSENLDELCARLTYGVGSEGAFEFYMSTMLACRQSLKISHTLRHKMDKILKQSQDEDLVFTILTKGDVVINYLHPKQHNLPNEDLNLLIFIVTSLKKKEEDLWMPLCMPKFNKNGFLHVFVKTWEQLRIILISGNKNAFYRLRELAEDIIKSIAHAQSGKFLSKVLHELLVPLTSQVPFAVRHFLYVDTELHQFVTSELPEDNRDFSLQLILYYNTLRTSRSRIHFKEKGISYRKLSYMKWGRTTGFMLSDSSYEFYCITSDDDLDSKKLIELSLAIVYWCKKNRSRLFIT</sequence>
<reference evidence="9" key="1">
    <citation type="journal article" date="2022" name="DNA Res.">
        <title>Genome analysis of five recently described species of the CUG-Ser clade uncovers Candida theae as a new hybrid lineage with pathogenic potential in the Candida parapsilosis species complex.</title>
        <authorList>
            <person name="Mixao V."/>
            <person name="Del Olmo V."/>
            <person name="Hegedusova E."/>
            <person name="Saus E."/>
            <person name="Pryszcz L."/>
            <person name="Cillingova A."/>
            <person name="Nosek J."/>
            <person name="Gabaldon T."/>
        </authorList>
    </citation>
    <scope>NUCLEOTIDE SEQUENCE</scope>
    <source>
        <strain evidence="9">CBS 10844</strain>
    </source>
</reference>
<comment type="similarity">
    <text evidence="2 4">Belongs to the MON1/SAND family.</text>
</comment>
<dbReference type="GO" id="GO:0016192">
    <property type="term" value="P:vesicle-mediated transport"/>
    <property type="evidence" value="ECO:0007669"/>
    <property type="project" value="InterPro"/>
</dbReference>
<keyword evidence="4" id="KW-0072">Autophagy</keyword>
<feature type="domain" description="FUZ/MON1/HPS1 first Longin" evidence="6">
    <location>
        <begin position="135"/>
        <end position="253"/>
    </location>
</feature>
<evidence type="ECO:0000256" key="3">
    <source>
        <dbReference type="ARBA" id="ARBA00018132"/>
    </source>
</evidence>
<evidence type="ECO:0000259" key="8">
    <source>
        <dbReference type="Pfam" id="PF19038"/>
    </source>
</evidence>
<proteinExistence type="inferred from homology"/>
<dbReference type="Proteomes" id="UP001202479">
    <property type="component" value="Unassembled WGS sequence"/>
</dbReference>
<dbReference type="GO" id="GO:0035658">
    <property type="term" value="C:Mon1-Ccz1 complex"/>
    <property type="evidence" value="ECO:0007669"/>
    <property type="project" value="TreeGrafter"/>
</dbReference>
<evidence type="ECO:0000256" key="1">
    <source>
        <dbReference type="ARBA" id="ARBA00004380"/>
    </source>
</evidence>
<dbReference type="InterPro" id="IPR004353">
    <property type="entry name" value="Mon1"/>
</dbReference>
<gene>
    <name evidence="9" type="ORF">KGF56_001220</name>
</gene>
<protein>
    <recommendedName>
        <fullName evidence="3 4">Vacuolar fusion protein MON1</fullName>
    </recommendedName>
</protein>
<evidence type="ECO:0000256" key="5">
    <source>
        <dbReference type="SAM" id="MobiDB-lite"/>
    </source>
</evidence>
<comment type="caution">
    <text evidence="9">The sequence shown here is derived from an EMBL/GenBank/DDBJ whole genome shotgun (WGS) entry which is preliminary data.</text>
</comment>
<keyword evidence="4" id="KW-0926">Vacuole</keyword>
<dbReference type="InterPro" id="IPR043970">
    <property type="entry name" value="FUZ/MON1/HPS1_longin_3"/>
</dbReference>
<feature type="domain" description="FUZ/MON1/HPS1 second Longin" evidence="7">
    <location>
        <begin position="310"/>
        <end position="403"/>
    </location>
</feature>